<dbReference type="AlphaFoldDB" id="A0A381NXR1"/>
<evidence type="ECO:0000313" key="2">
    <source>
        <dbReference type="EMBL" id="SUZ59415.1"/>
    </source>
</evidence>
<sequence length="726" mass="78566">MRQTSIFFLMLTLVSCSPNGSEIEVRVVSTQAHLVSGGDVLIEVVTSATSSDRLALAVNGESQAVEFAAMSTADGSPSYLALVAGLQLGENTIEVDASGSSTRVAVVNYPISGPIISGPQQEPYFCLGELPAGRRGKPRFAVGNGESLDDTSLDASCSLPTRVDYVYRSTTPDVGFLPLAETGEQPPDLAVVTTIEGVTAPYIVRIETGTINRAIYQTAILHDPIGPAASPLSPPNAWNGRLVYTYGGGCEAGFFQGTSTGGVLRDDLLSKGYGVASSTLNVNAQGGCNDVLSAETTMMVKERFIEAYGEPRYTIGNGGSGGAMQQLLIAGAYPGLLDGIIPSLTFSDAVTYFIDTQECSLPLRNFLNDEERGISDDVKTAIGAWSMWSVCDRSLGTRPARISPYDCSAQIPMAERYDAAENPDGVRCSIYDGMRNIFGEMVFTDINHERAFARSPHDNVGVQYGLATLNEGIIDKALFLELNEEIGGWDIDFQPRGERTVGDDDAIRAAYQTGRVTSGGAGLSQVPIIDDRSYLDHQGNFHASIYSFTTRARLERDNGHADNYIIRRHVGNVSLAQENLALMDQWLANIQADHSDLQTLEKIVRAKPSELQDDCWTESGEQIVEKAVFDRDRLFDNTRGACNELYPPHAGLRLVAGGPLSNDVFKCQLKPIDYGEYAVEFTDAEKSRLEAIFDQGVCDWSRPGVHQAVNRTWLSYGPSPANLHQP</sequence>
<gene>
    <name evidence="2" type="ORF">METZ01_LOCUS12269</name>
</gene>
<dbReference type="InterPro" id="IPR045556">
    <property type="entry name" value="DUF6351"/>
</dbReference>
<dbReference type="PROSITE" id="PS51257">
    <property type="entry name" value="PROKAR_LIPOPROTEIN"/>
    <property type="match status" value="1"/>
</dbReference>
<dbReference type="EMBL" id="UINC01000677">
    <property type="protein sequence ID" value="SUZ59415.1"/>
    <property type="molecule type" value="Genomic_DNA"/>
</dbReference>
<organism evidence="2">
    <name type="scientific">marine metagenome</name>
    <dbReference type="NCBI Taxonomy" id="408172"/>
    <lineage>
        <taxon>unclassified sequences</taxon>
        <taxon>metagenomes</taxon>
        <taxon>ecological metagenomes</taxon>
    </lineage>
</organism>
<proteinExistence type="predicted"/>
<accession>A0A381NXR1</accession>
<name>A0A381NXR1_9ZZZZ</name>
<dbReference type="Pfam" id="PF19878">
    <property type="entry name" value="DUF6351"/>
    <property type="match status" value="1"/>
</dbReference>
<protein>
    <recommendedName>
        <fullName evidence="1">DUF6351 domain-containing protein</fullName>
    </recommendedName>
</protein>
<evidence type="ECO:0000259" key="1">
    <source>
        <dbReference type="Pfam" id="PF19878"/>
    </source>
</evidence>
<feature type="domain" description="DUF6351" evidence="1">
    <location>
        <begin position="25"/>
        <end position="708"/>
    </location>
</feature>
<reference evidence="2" key="1">
    <citation type="submission" date="2018-05" db="EMBL/GenBank/DDBJ databases">
        <authorList>
            <person name="Lanie J.A."/>
            <person name="Ng W.-L."/>
            <person name="Kazmierczak K.M."/>
            <person name="Andrzejewski T.M."/>
            <person name="Davidsen T.M."/>
            <person name="Wayne K.J."/>
            <person name="Tettelin H."/>
            <person name="Glass J.I."/>
            <person name="Rusch D."/>
            <person name="Podicherti R."/>
            <person name="Tsui H.-C.T."/>
            <person name="Winkler M.E."/>
        </authorList>
    </citation>
    <scope>NUCLEOTIDE SEQUENCE</scope>
</reference>